<protein>
    <submittedName>
        <fullName evidence="1">Uncharacterized protein</fullName>
    </submittedName>
</protein>
<proteinExistence type="predicted"/>
<evidence type="ECO:0000313" key="2">
    <source>
        <dbReference type="Proteomes" id="UP000197424"/>
    </source>
</evidence>
<accession>A0A248LM97</accession>
<dbReference type="EMBL" id="CP022115">
    <property type="protein sequence ID" value="ASJ25283.1"/>
    <property type="molecule type" value="Genomic_DNA"/>
</dbReference>
<name>A0A248LM97_9NEIS</name>
<reference evidence="2" key="1">
    <citation type="submission" date="2017-06" db="EMBL/GenBank/DDBJ databases">
        <title>Whole genome sequence of Laribacter hongkongensis LHGZ1.</title>
        <authorList>
            <person name="Chen D."/>
            <person name="Wu H."/>
            <person name="Chen J."/>
        </authorList>
    </citation>
    <scope>NUCLEOTIDE SEQUENCE [LARGE SCALE GENOMIC DNA]</scope>
    <source>
        <strain evidence="2">LHGZ1</strain>
    </source>
</reference>
<sequence length="60" mass="6375">MLPGFLVGRFILTGWPQMPESRVKPGLQAILTGVTAGAVCLQPPPGSMVQTIVLFVVPAW</sequence>
<dbReference type="Proteomes" id="UP000197424">
    <property type="component" value="Chromosome"/>
</dbReference>
<dbReference type="AlphaFoldDB" id="A0A248LM97"/>
<gene>
    <name evidence="1" type="ORF">LHGZ1_2452</name>
</gene>
<evidence type="ECO:0000313" key="1">
    <source>
        <dbReference type="EMBL" id="ASJ25283.1"/>
    </source>
</evidence>
<organism evidence="1 2">
    <name type="scientific">Laribacter hongkongensis</name>
    <dbReference type="NCBI Taxonomy" id="168471"/>
    <lineage>
        <taxon>Bacteria</taxon>
        <taxon>Pseudomonadati</taxon>
        <taxon>Pseudomonadota</taxon>
        <taxon>Betaproteobacteria</taxon>
        <taxon>Neisseriales</taxon>
        <taxon>Aquaspirillaceae</taxon>
        <taxon>Laribacter</taxon>
    </lineage>
</organism>